<dbReference type="InterPro" id="IPR022644">
    <property type="entry name" value="De-COase2_N"/>
</dbReference>
<dbReference type="InterPro" id="IPR002986">
    <property type="entry name" value="DAP_deCOOHase_LysA"/>
</dbReference>
<reference evidence="16 17" key="1">
    <citation type="submission" date="2016-11" db="EMBL/GenBank/DDBJ databases">
        <authorList>
            <person name="Manzoor S."/>
        </authorList>
    </citation>
    <scope>NUCLEOTIDE SEQUENCE [LARGE SCALE GENOMIC DNA]</scope>
    <source>
        <strain evidence="16">Clostridium ultunense strain Esp</strain>
    </source>
</reference>
<organism evidence="16 17">
    <name type="scientific">[Clostridium] ultunense Esp</name>
    <dbReference type="NCBI Taxonomy" id="1288971"/>
    <lineage>
        <taxon>Bacteria</taxon>
        <taxon>Bacillati</taxon>
        <taxon>Bacillota</taxon>
        <taxon>Tissierellia</taxon>
        <taxon>Tissierellales</taxon>
        <taxon>Tepidimicrobiaceae</taxon>
        <taxon>Schnuerera</taxon>
    </lineage>
</organism>
<keyword evidence="6 12" id="KW-0456">Lyase</keyword>
<feature type="binding site" evidence="12">
    <location>
        <position position="282"/>
    </location>
    <ligand>
        <name>substrate</name>
    </ligand>
</feature>
<dbReference type="Pfam" id="PF02784">
    <property type="entry name" value="Orn_Arg_deC_N"/>
    <property type="match status" value="1"/>
</dbReference>
<keyword evidence="2 12" id="KW-0028">Amino-acid biosynthesis</keyword>
<dbReference type="SUPFAM" id="SSF50621">
    <property type="entry name" value="Alanine racemase C-terminal domain-like"/>
    <property type="match status" value="1"/>
</dbReference>
<gene>
    <name evidence="12 16" type="primary">lysA</name>
    <name evidence="16" type="ORF">CUESP1_2437</name>
</gene>
<evidence type="ECO:0000256" key="4">
    <source>
        <dbReference type="ARBA" id="ARBA00022898"/>
    </source>
</evidence>
<evidence type="ECO:0000256" key="14">
    <source>
        <dbReference type="RuleBase" id="RU003738"/>
    </source>
</evidence>
<evidence type="ECO:0000256" key="3">
    <source>
        <dbReference type="ARBA" id="ARBA00022793"/>
    </source>
</evidence>
<keyword evidence="17" id="KW-1185">Reference proteome</keyword>
<dbReference type="GO" id="GO:0008836">
    <property type="term" value="F:diaminopimelate decarboxylase activity"/>
    <property type="evidence" value="ECO:0007669"/>
    <property type="project" value="UniProtKB-UniRule"/>
</dbReference>
<evidence type="ECO:0000256" key="12">
    <source>
        <dbReference type="HAMAP-Rule" id="MF_02120"/>
    </source>
</evidence>
<feature type="binding site" evidence="12">
    <location>
        <position position="319"/>
    </location>
    <ligand>
        <name>substrate</name>
    </ligand>
</feature>
<feature type="binding site" evidence="12">
    <location>
        <position position="323"/>
    </location>
    <ligand>
        <name>substrate</name>
    </ligand>
</feature>
<comment type="function">
    <text evidence="12">Specifically catalyzes the decarboxylation of meso-diaminopimelate (meso-DAP) to L-lysine.</text>
</comment>
<dbReference type="AlphaFoldDB" id="M1ZJ82"/>
<dbReference type="EMBL" id="LT669839">
    <property type="protein sequence ID" value="SHD77783.1"/>
    <property type="molecule type" value="Genomic_DNA"/>
</dbReference>
<dbReference type="SUPFAM" id="SSF51419">
    <property type="entry name" value="PLP-binding barrel"/>
    <property type="match status" value="1"/>
</dbReference>
<evidence type="ECO:0000256" key="10">
    <source>
        <dbReference type="ARBA" id="ARBA00066427"/>
    </source>
</evidence>
<feature type="binding site" evidence="12">
    <location>
        <position position="379"/>
    </location>
    <ligand>
        <name>substrate</name>
    </ligand>
</feature>
<dbReference type="CDD" id="cd06828">
    <property type="entry name" value="PLPDE_III_DapDC"/>
    <property type="match status" value="1"/>
</dbReference>
<sequence length="420" mass="47473">MINFNFYGCDTVELTKKYGTPLYVVSEDYIKERCKEIRQDFLERYDNTMAVYASKAFLTKEMARIIKREGLGIDVVSGGELYTAIQVDFPMEKVFFHGNNKTIDEIEMAVKHGVGRIVVDNLYELSIVEEIAKKYDKIVKILFRISPGIDSHTHKYIQTGQVDSKFGIPLSNKYIYKAIDEAMGCENIDLRGFHFHIGSQLMENESYIKAVKITANLMKEVREELGFITKELNTGGGYGIHYSGDIKRKPLSYFTDTVMDEVKRNCKELGLQRPMVIIEPGRWIVGEAGITLYTIGSIKEIPGVRTYVGVDGGMPDNPRPALYEAKYEGVIANKINEKKTETVTIAGKCCESGDILIWDLETPKVETGDILAVLATGAYNYSMASNYNRIPKPAVVMISEGKDRLIVKRETYDDIMKNEI</sequence>
<keyword evidence="5 12" id="KW-0457">Lysine biosynthesis</keyword>
<dbReference type="PRINTS" id="PR01179">
    <property type="entry name" value="ODADCRBXLASE"/>
</dbReference>
<feature type="modified residue" description="N6-(pyridoxal phosphate)lysine" evidence="12 13">
    <location>
        <position position="55"/>
    </location>
</feature>
<evidence type="ECO:0000256" key="11">
    <source>
        <dbReference type="ARBA" id="ARBA00074972"/>
    </source>
</evidence>
<evidence type="ECO:0000313" key="17">
    <source>
        <dbReference type="Proteomes" id="UP000245423"/>
    </source>
</evidence>
<evidence type="ECO:0000256" key="5">
    <source>
        <dbReference type="ARBA" id="ARBA00023154"/>
    </source>
</evidence>
<evidence type="ECO:0000256" key="8">
    <source>
        <dbReference type="ARBA" id="ARBA00060643"/>
    </source>
</evidence>
<evidence type="ECO:0000259" key="15">
    <source>
        <dbReference type="Pfam" id="PF02784"/>
    </source>
</evidence>
<dbReference type="NCBIfam" id="TIGR01048">
    <property type="entry name" value="lysA"/>
    <property type="match status" value="1"/>
</dbReference>
<comment type="cofactor">
    <cofactor evidence="1 12 13 14">
        <name>pyridoxal 5'-phosphate</name>
        <dbReference type="ChEBI" id="CHEBI:597326"/>
    </cofactor>
</comment>
<dbReference type="Gene3D" id="3.20.20.10">
    <property type="entry name" value="Alanine racemase"/>
    <property type="match status" value="1"/>
</dbReference>
<feature type="binding site" evidence="12">
    <location>
        <position position="237"/>
    </location>
    <ligand>
        <name>pyridoxal 5'-phosphate</name>
        <dbReference type="ChEBI" id="CHEBI:597326"/>
    </ligand>
</feature>
<dbReference type="InterPro" id="IPR000183">
    <property type="entry name" value="Orn/DAP/Arg_de-COase"/>
</dbReference>
<dbReference type="PANTHER" id="PTHR43727:SF2">
    <property type="entry name" value="GROUP IV DECARBOXYLASE"/>
    <property type="match status" value="1"/>
</dbReference>
<evidence type="ECO:0000256" key="1">
    <source>
        <dbReference type="ARBA" id="ARBA00001933"/>
    </source>
</evidence>
<dbReference type="RefSeq" id="WP_005589003.1">
    <property type="nucleotide sequence ID" value="NZ_LT669839.1"/>
</dbReference>
<dbReference type="EC" id="4.1.1.20" evidence="10 12"/>
<feature type="active site" description="Proton donor" evidence="13">
    <location>
        <position position="350"/>
    </location>
</feature>
<keyword evidence="3 12" id="KW-0210">Decarboxylase</keyword>
<dbReference type="PROSITE" id="PS00878">
    <property type="entry name" value="ODR_DC_2_1"/>
    <property type="match status" value="1"/>
</dbReference>
<dbReference type="InterPro" id="IPR009006">
    <property type="entry name" value="Ala_racemase/Decarboxylase_C"/>
</dbReference>
<dbReference type="FunFam" id="2.40.37.10:FF:000003">
    <property type="entry name" value="Diaminopimelate decarboxylase"/>
    <property type="match status" value="1"/>
</dbReference>
<name>M1ZJ82_9FIRM</name>
<dbReference type="HAMAP" id="MF_02120">
    <property type="entry name" value="LysA"/>
    <property type="match status" value="1"/>
</dbReference>
<dbReference type="OrthoDB" id="9802241at2"/>
<dbReference type="PANTHER" id="PTHR43727">
    <property type="entry name" value="DIAMINOPIMELATE DECARBOXYLASE"/>
    <property type="match status" value="1"/>
</dbReference>
<feature type="binding site" evidence="12">
    <location>
        <begin position="279"/>
        <end position="282"/>
    </location>
    <ligand>
        <name>pyridoxal 5'-phosphate</name>
        <dbReference type="ChEBI" id="CHEBI:597326"/>
    </ligand>
</feature>
<dbReference type="GO" id="GO:0009089">
    <property type="term" value="P:lysine biosynthetic process via diaminopimelate"/>
    <property type="evidence" value="ECO:0007669"/>
    <property type="project" value="UniProtKB-UniRule"/>
</dbReference>
<feature type="binding site" evidence="12">
    <location>
        <position position="379"/>
    </location>
    <ligand>
        <name>pyridoxal 5'-phosphate</name>
        <dbReference type="ChEBI" id="CHEBI:597326"/>
    </ligand>
</feature>
<dbReference type="Gene3D" id="2.40.37.10">
    <property type="entry name" value="Lyase, Ornithine Decarboxylase, Chain A, domain 1"/>
    <property type="match status" value="1"/>
</dbReference>
<evidence type="ECO:0000256" key="7">
    <source>
        <dbReference type="ARBA" id="ARBA00050464"/>
    </source>
</evidence>
<comment type="subunit">
    <text evidence="12">Homodimer.</text>
</comment>
<evidence type="ECO:0000256" key="6">
    <source>
        <dbReference type="ARBA" id="ARBA00023239"/>
    </source>
</evidence>
<protein>
    <recommendedName>
        <fullName evidence="11 12">Diaminopimelate decarboxylase</fullName>
        <shortName evidence="12">DAP decarboxylase</shortName>
        <shortName evidence="12">DAPDC</shortName>
        <ecNumber evidence="10 12">4.1.1.20</ecNumber>
    </recommendedName>
</protein>
<dbReference type="HOGENOM" id="CLU_026444_0_1_9"/>
<evidence type="ECO:0000256" key="13">
    <source>
        <dbReference type="PIRSR" id="PIRSR600183-50"/>
    </source>
</evidence>
<dbReference type="PRINTS" id="PR01181">
    <property type="entry name" value="DAPDCRBXLASE"/>
</dbReference>
<feature type="binding site" evidence="12">
    <location>
        <position position="351"/>
    </location>
    <ligand>
        <name>substrate</name>
    </ligand>
</feature>
<dbReference type="InterPro" id="IPR022653">
    <property type="entry name" value="De-COase2_pyr-phos_BS"/>
</dbReference>
<dbReference type="UniPathway" id="UPA00034">
    <property type="reaction ID" value="UER00027"/>
</dbReference>
<comment type="pathway">
    <text evidence="8 12 14">Amino-acid biosynthesis; L-lysine biosynthesis via DAP pathway; L-lysine from DL-2,6-diaminopimelate: step 1/1.</text>
</comment>
<keyword evidence="4 12" id="KW-0663">Pyridoxal phosphate</keyword>
<dbReference type="InterPro" id="IPR029066">
    <property type="entry name" value="PLP-binding_barrel"/>
</dbReference>
<proteinExistence type="inferred from homology"/>
<accession>M1ZJ82</accession>
<evidence type="ECO:0000313" key="16">
    <source>
        <dbReference type="EMBL" id="SHD77783.1"/>
    </source>
</evidence>
<comment type="catalytic activity">
    <reaction evidence="7 12 14">
        <text>meso-2,6-diaminopimelate + H(+) = L-lysine + CO2</text>
        <dbReference type="Rhea" id="RHEA:15101"/>
        <dbReference type="ChEBI" id="CHEBI:15378"/>
        <dbReference type="ChEBI" id="CHEBI:16526"/>
        <dbReference type="ChEBI" id="CHEBI:32551"/>
        <dbReference type="ChEBI" id="CHEBI:57791"/>
        <dbReference type="EC" id="4.1.1.20"/>
    </reaction>
</comment>
<comment type="similarity">
    <text evidence="9 12">Belongs to the Orn/Lys/Arg decarboxylase class-II family. LysA subfamily.</text>
</comment>
<dbReference type="FunFam" id="3.20.20.10:FF:000003">
    <property type="entry name" value="Diaminopimelate decarboxylase"/>
    <property type="match status" value="1"/>
</dbReference>
<dbReference type="GO" id="GO:0030170">
    <property type="term" value="F:pyridoxal phosphate binding"/>
    <property type="evidence" value="ECO:0007669"/>
    <property type="project" value="UniProtKB-UniRule"/>
</dbReference>
<evidence type="ECO:0000256" key="9">
    <source>
        <dbReference type="ARBA" id="ARBA00060983"/>
    </source>
</evidence>
<dbReference type="Proteomes" id="UP000245423">
    <property type="component" value="Chromosome 1"/>
</dbReference>
<evidence type="ECO:0000256" key="2">
    <source>
        <dbReference type="ARBA" id="ARBA00022605"/>
    </source>
</evidence>
<feature type="domain" description="Orn/DAP/Arg decarboxylase 2 N-terminal" evidence="15">
    <location>
        <begin position="30"/>
        <end position="285"/>
    </location>
</feature>